<evidence type="ECO:0000256" key="1">
    <source>
        <dbReference type="ARBA" id="ARBA00023015"/>
    </source>
</evidence>
<evidence type="ECO:0000313" key="6">
    <source>
        <dbReference type="Proteomes" id="UP000255024"/>
    </source>
</evidence>
<keyword evidence="3" id="KW-0804">Transcription</keyword>
<reference evidence="5 6" key="1">
    <citation type="submission" date="2018-06" db="EMBL/GenBank/DDBJ databases">
        <authorList>
            <consortium name="Pathogen Informatics"/>
            <person name="Doyle S."/>
        </authorList>
    </citation>
    <scope>NUCLEOTIDE SEQUENCE [LARGE SCALE GENOMIC DNA]</scope>
    <source>
        <strain evidence="5 6">NCTC11179</strain>
    </source>
</reference>
<dbReference type="SUPFAM" id="SSF46689">
    <property type="entry name" value="Homeodomain-like"/>
    <property type="match status" value="1"/>
</dbReference>
<dbReference type="AlphaFoldDB" id="A0A378RL22"/>
<dbReference type="InterPro" id="IPR018060">
    <property type="entry name" value="HTH_AraC"/>
</dbReference>
<evidence type="ECO:0000259" key="4">
    <source>
        <dbReference type="PROSITE" id="PS01124"/>
    </source>
</evidence>
<dbReference type="PROSITE" id="PS01124">
    <property type="entry name" value="HTH_ARAC_FAMILY_2"/>
    <property type="match status" value="1"/>
</dbReference>
<dbReference type="InterPro" id="IPR020449">
    <property type="entry name" value="Tscrpt_reg_AraC-type_HTH"/>
</dbReference>
<dbReference type="Pfam" id="PF12833">
    <property type="entry name" value="HTH_18"/>
    <property type="match status" value="1"/>
</dbReference>
<accession>A0A378RL22</accession>
<name>A0A378RL22_MYROD</name>
<dbReference type="GO" id="GO:0043565">
    <property type="term" value="F:sequence-specific DNA binding"/>
    <property type="evidence" value="ECO:0007669"/>
    <property type="project" value="InterPro"/>
</dbReference>
<gene>
    <name evidence="5" type="primary">btr_7</name>
    <name evidence="5" type="ORF">NCTC11179_01228</name>
</gene>
<dbReference type="PRINTS" id="PR00032">
    <property type="entry name" value="HTHARAC"/>
</dbReference>
<evidence type="ECO:0000256" key="3">
    <source>
        <dbReference type="ARBA" id="ARBA00023163"/>
    </source>
</evidence>
<dbReference type="InterPro" id="IPR009057">
    <property type="entry name" value="Homeodomain-like_sf"/>
</dbReference>
<keyword evidence="6" id="KW-1185">Reference proteome</keyword>
<evidence type="ECO:0000313" key="5">
    <source>
        <dbReference type="EMBL" id="STZ27692.1"/>
    </source>
</evidence>
<dbReference type="RefSeq" id="WP_115090577.1">
    <property type="nucleotide sequence ID" value="NZ_CP068107.1"/>
</dbReference>
<dbReference type="PANTHER" id="PTHR43280">
    <property type="entry name" value="ARAC-FAMILY TRANSCRIPTIONAL REGULATOR"/>
    <property type="match status" value="1"/>
</dbReference>
<keyword evidence="1" id="KW-0805">Transcription regulation</keyword>
<dbReference type="GO" id="GO:0003700">
    <property type="term" value="F:DNA-binding transcription factor activity"/>
    <property type="evidence" value="ECO:0007669"/>
    <property type="project" value="InterPro"/>
</dbReference>
<dbReference type="EMBL" id="UGQL01000001">
    <property type="protein sequence ID" value="STZ27692.1"/>
    <property type="molecule type" value="Genomic_DNA"/>
</dbReference>
<protein>
    <submittedName>
        <fullName evidence="5">Bacillibactin transport regulator</fullName>
    </submittedName>
</protein>
<dbReference type="Gene3D" id="1.10.10.60">
    <property type="entry name" value="Homeodomain-like"/>
    <property type="match status" value="1"/>
</dbReference>
<organism evidence="5 6">
    <name type="scientific">Myroides odoratus</name>
    <name type="common">Flavobacterium odoratum</name>
    <dbReference type="NCBI Taxonomy" id="256"/>
    <lineage>
        <taxon>Bacteria</taxon>
        <taxon>Pseudomonadati</taxon>
        <taxon>Bacteroidota</taxon>
        <taxon>Flavobacteriia</taxon>
        <taxon>Flavobacteriales</taxon>
        <taxon>Flavobacteriaceae</taxon>
        <taxon>Myroides</taxon>
    </lineage>
</organism>
<proteinExistence type="predicted"/>
<evidence type="ECO:0000256" key="2">
    <source>
        <dbReference type="ARBA" id="ARBA00023125"/>
    </source>
</evidence>
<dbReference type="PANTHER" id="PTHR43280:SF32">
    <property type="entry name" value="TRANSCRIPTIONAL REGULATORY PROTEIN"/>
    <property type="match status" value="1"/>
</dbReference>
<feature type="domain" description="HTH araC/xylS-type" evidence="4">
    <location>
        <begin position="166"/>
        <end position="264"/>
    </location>
</feature>
<keyword evidence="2" id="KW-0238">DNA-binding</keyword>
<dbReference type="Proteomes" id="UP000255024">
    <property type="component" value="Unassembled WGS sequence"/>
</dbReference>
<dbReference type="SMART" id="SM00342">
    <property type="entry name" value="HTH_ARAC"/>
    <property type="match status" value="1"/>
</dbReference>
<sequence length="275" mass="32251">MTDTVKIQNYSHASELDPIRHPYYDILLLDGDFAFTLDEKQYRCQGKTILFMSPFQQLEWLEVNSHQAIVLRFHGDFYCIEYHKEEVACNGILFNNIYHAPFVRVSDAFFNEIRSLYTKIEEVEDSSQSYNVSILKSYLQLILALVNREKQLELHQWDYQLEEDQLQFKHQLEQSFAQHKSVVYYAELNGISLASFSKKIKKIYGKTPTQLIQERIVLEAKKLLHLTTKSMKEIAAALGFEDEFYFSRYFKKAVGLSPSQFRKEVGLSIVAKKSR</sequence>